<dbReference type="InterPro" id="IPR029058">
    <property type="entry name" value="AB_hydrolase_fold"/>
</dbReference>
<dbReference type="GO" id="GO:0016787">
    <property type="term" value="F:hydrolase activity"/>
    <property type="evidence" value="ECO:0007669"/>
    <property type="project" value="UniProtKB-KW"/>
</dbReference>
<dbReference type="PANTHER" id="PTHR48081:SF8">
    <property type="entry name" value="ALPHA_BETA HYDROLASE FOLD-3 DOMAIN-CONTAINING PROTEIN-RELATED"/>
    <property type="match status" value="1"/>
</dbReference>
<feature type="domain" description="Alpha/beta hydrolase fold-3" evidence="2">
    <location>
        <begin position="82"/>
        <end position="301"/>
    </location>
</feature>
<sequence>MHLSPEWAEYAKATPLPDLQVPTTATEAQAIRGFMAQFEDQMMATADNTGLSVRVVSIPTRDSHKLRALVYTPDGPGQYPVVLYMHGGGWVLGRPETDDKSVRGVCRKAKVLVVSLDYRLAPENPWPTPVNDCVDGLKWVFENAPSIRGDVSRGVIVSGFSAGGHLAATLALRALKRKVLIPIRGVVLRAPMLSDWRALSASEASALKSLEENAHAPVINTDSLKQMIAIYNVPGDRLRDPEEFPLHLSVEAAKGFPPTFIQVSQADPLRDEGLLFNQTLKNASVNTRLHYYEGMPHGFHMHNIPTATKAEEDLADGFEWILDFGKPAC</sequence>
<organism evidence="3 4">
    <name type="scientific">Cladophialophora immunda</name>
    <dbReference type="NCBI Taxonomy" id="569365"/>
    <lineage>
        <taxon>Eukaryota</taxon>
        <taxon>Fungi</taxon>
        <taxon>Dikarya</taxon>
        <taxon>Ascomycota</taxon>
        <taxon>Pezizomycotina</taxon>
        <taxon>Eurotiomycetes</taxon>
        <taxon>Chaetothyriomycetidae</taxon>
        <taxon>Chaetothyriales</taxon>
        <taxon>Herpotrichiellaceae</taxon>
        <taxon>Cladophialophora</taxon>
    </lineage>
</organism>
<dbReference type="HOGENOM" id="CLU_012494_6_3_1"/>
<dbReference type="AlphaFoldDB" id="A0A0D2ADU0"/>
<proteinExistence type="predicted"/>
<dbReference type="RefSeq" id="XP_016243268.1">
    <property type="nucleotide sequence ID" value="XM_016398706.1"/>
</dbReference>
<dbReference type="Pfam" id="PF07859">
    <property type="entry name" value="Abhydrolase_3"/>
    <property type="match status" value="1"/>
</dbReference>
<dbReference type="EMBL" id="KN847046">
    <property type="protein sequence ID" value="KIW23052.1"/>
    <property type="molecule type" value="Genomic_DNA"/>
</dbReference>
<name>A0A0D2ADU0_9EURO</name>
<dbReference type="VEuPathDB" id="FungiDB:PV07_11284"/>
<dbReference type="InterPro" id="IPR013094">
    <property type="entry name" value="AB_hydrolase_3"/>
</dbReference>
<accession>A0A0D2ADU0</accession>
<gene>
    <name evidence="3" type="ORF">PV07_11284</name>
</gene>
<dbReference type="SUPFAM" id="SSF53474">
    <property type="entry name" value="alpha/beta-Hydrolases"/>
    <property type="match status" value="1"/>
</dbReference>
<dbReference type="Proteomes" id="UP000054466">
    <property type="component" value="Unassembled WGS sequence"/>
</dbReference>
<dbReference type="Gene3D" id="3.40.50.1820">
    <property type="entry name" value="alpha/beta hydrolase"/>
    <property type="match status" value="1"/>
</dbReference>
<reference evidence="3 4" key="1">
    <citation type="submission" date="2015-01" db="EMBL/GenBank/DDBJ databases">
        <title>The Genome Sequence of Cladophialophora immunda CBS83496.</title>
        <authorList>
            <consortium name="The Broad Institute Genomics Platform"/>
            <person name="Cuomo C."/>
            <person name="de Hoog S."/>
            <person name="Gorbushina A."/>
            <person name="Stielow B."/>
            <person name="Teixiera M."/>
            <person name="Abouelleil A."/>
            <person name="Chapman S.B."/>
            <person name="Priest M."/>
            <person name="Young S.K."/>
            <person name="Wortman J."/>
            <person name="Nusbaum C."/>
            <person name="Birren B."/>
        </authorList>
    </citation>
    <scope>NUCLEOTIDE SEQUENCE [LARGE SCALE GENOMIC DNA]</scope>
    <source>
        <strain evidence="3 4">CBS 83496</strain>
    </source>
</reference>
<dbReference type="OrthoDB" id="4139065at2759"/>
<dbReference type="InterPro" id="IPR050300">
    <property type="entry name" value="GDXG_lipolytic_enzyme"/>
</dbReference>
<evidence type="ECO:0000313" key="3">
    <source>
        <dbReference type="EMBL" id="KIW23052.1"/>
    </source>
</evidence>
<dbReference type="STRING" id="569365.A0A0D2ADU0"/>
<keyword evidence="4" id="KW-1185">Reference proteome</keyword>
<keyword evidence="1" id="KW-0378">Hydrolase</keyword>
<evidence type="ECO:0000259" key="2">
    <source>
        <dbReference type="Pfam" id="PF07859"/>
    </source>
</evidence>
<evidence type="ECO:0000313" key="4">
    <source>
        <dbReference type="Proteomes" id="UP000054466"/>
    </source>
</evidence>
<dbReference type="GeneID" id="27350478"/>
<protein>
    <recommendedName>
        <fullName evidence="2">Alpha/beta hydrolase fold-3 domain-containing protein</fullName>
    </recommendedName>
</protein>
<evidence type="ECO:0000256" key="1">
    <source>
        <dbReference type="ARBA" id="ARBA00022801"/>
    </source>
</evidence>
<dbReference type="PANTHER" id="PTHR48081">
    <property type="entry name" value="AB HYDROLASE SUPERFAMILY PROTEIN C4A8.06C"/>
    <property type="match status" value="1"/>
</dbReference>